<accession>E4RLL7</accession>
<dbReference type="SMART" id="SM00382">
    <property type="entry name" value="AAA"/>
    <property type="match status" value="1"/>
</dbReference>
<dbReference type="PANTHER" id="PTHR42734">
    <property type="entry name" value="METAL TRANSPORT SYSTEM ATP-BINDING PROTEIN TM_0124-RELATED"/>
    <property type="match status" value="1"/>
</dbReference>
<dbReference type="InterPro" id="IPR003439">
    <property type="entry name" value="ABC_transporter-like_ATP-bd"/>
</dbReference>
<dbReference type="Pfam" id="PF00005">
    <property type="entry name" value="ABC_tran"/>
    <property type="match status" value="1"/>
</dbReference>
<keyword evidence="3" id="KW-0067">ATP-binding</keyword>
<dbReference type="CDD" id="cd03235">
    <property type="entry name" value="ABC_Metallic_Cations"/>
    <property type="match status" value="1"/>
</dbReference>
<reference evidence="5 6" key="2">
    <citation type="journal article" date="2011" name="J. Bacteriol.">
        <title>Complete Genome Sequence of the Haloalkaliphilic, Hydrogen Producing Halanaerobium hydrogenoformans.</title>
        <authorList>
            <person name="Brown S.D."/>
            <person name="Begemann M.B."/>
            <person name="Mormile M.R."/>
            <person name="Wall J.D."/>
            <person name="Han C.S."/>
            <person name="Goodwin L.A."/>
            <person name="Pitluck S."/>
            <person name="Land M.L."/>
            <person name="Hauser L.J."/>
            <person name="Elias D.A."/>
        </authorList>
    </citation>
    <scope>NUCLEOTIDE SEQUENCE [LARGE SCALE GENOMIC DNA]</scope>
    <source>
        <strain evidence="6">sapolanicus</strain>
    </source>
</reference>
<dbReference type="KEGG" id="has:Halsa_1506"/>
<evidence type="ECO:0000256" key="2">
    <source>
        <dbReference type="ARBA" id="ARBA00022741"/>
    </source>
</evidence>
<name>E4RLL7_HALHG</name>
<reference evidence="5 6" key="1">
    <citation type="submission" date="2010-11" db="EMBL/GenBank/DDBJ databases">
        <title>Complete sequence of Halanaerobium sp. sapolanicus.</title>
        <authorList>
            <consortium name="US DOE Joint Genome Institute"/>
            <person name="Lucas S."/>
            <person name="Copeland A."/>
            <person name="Lapidus A."/>
            <person name="Cheng J.-F."/>
            <person name="Bruce D."/>
            <person name="Goodwin L."/>
            <person name="Pitluck S."/>
            <person name="Davenport K."/>
            <person name="Detter J.C."/>
            <person name="Han C."/>
            <person name="Tapia R."/>
            <person name="Land M."/>
            <person name="Hauser L."/>
            <person name="Jeffries C."/>
            <person name="Kyrpides N."/>
            <person name="Ivanova N."/>
            <person name="Mikhailova N."/>
            <person name="Begemann M.B."/>
            <person name="Mormile M.R."/>
            <person name="Wall J.D."/>
            <person name="Elias D.A."/>
            <person name="Woyke T."/>
        </authorList>
    </citation>
    <scope>NUCLEOTIDE SEQUENCE [LARGE SCALE GENOMIC DNA]</scope>
    <source>
        <strain evidence="6">sapolanicus</strain>
    </source>
</reference>
<proteinExistence type="predicted"/>
<dbReference type="InterPro" id="IPR050153">
    <property type="entry name" value="Metal_Ion_Import_ABC"/>
</dbReference>
<evidence type="ECO:0000259" key="4">
    <source>
        <dbReference type="PROSITE" id="PS50893"/>
    </source>
</evidence>
<sequence length="255" mass="28471">MTINQLAVEAKAVSASYSGAKEPILYDVNLELPQGNFIALIGPNGAGKSTLFKLLVGLKKPEQGSIRLNGDTVKAHRKKQKISYIPQEGELDWDFPILVKDVIKTGLFGKRNYSLFDKLLRFNLYKKEELQKIDEVLELVDLKNKKNSPIKSLSGGQKKRVFLARALIQNAEILLLDEPLTGVDQQSEEIIMDLLKKGAADGKTILMASHDIAATREYADLAILINKTIIKVGDPDELITKEWIKEVFGKSLHYL</sequence>
<dbReference type="Proteomes" id="UP000007434">
    <property type="component" value="Chromosome"/>
</dbReference>
<dbReference type="HOGENOM" id="CLU_000604_1_11_9"/>
<evidence type="ECO:0000256" key="1">
    <source>
        <dbReference type="ARBA" id="ARBA00022448"/>
    </source>
</evidence>
<evidence type="ECO:0000256" key="3">
    <source>
        <dbReference type="ARBA" id="ARBA00022840"/>
    </source>
</evidence>
<dbReference type="PROSITE" id="PS50893">
    <property type="entry name" value="ABC_TRANSPORTER_2"/>
    <property type="match status" value="1"/>
</dbReference>
<feature type="domain" description="ABC transporter" evidence="4">
    <location>
        <begin position="8"/>
        <end position="251"/>
    </location>
</feature>
<evidence type="ECO:0000313" key="6">
    <source>
        <dbReference type="Proteomes" id="UP000007434"/>
    </source>
</evidence>
<dbReference type="PROSITE" id="PS00211">
    <property type="entry name" value="ABC_TRANSPORTER_1"/>
    <property type="match status" value="1"/>
</dbReference>
<gene>
    <name evidence="5" type="ordered locus">Halsa_1506</name>
</gene>
<dbReference type="Gene3D" id="3.40.50.300">
    <property type="entry name" value="P-loop containing nucleotide triphosphate hydrolases"/>
    <property type="match status" value="1"/>
</dbReference>
<dbReference type="GO" id="GO:0005524">
    <property type="term" value="F:ATP binding"/>
    <property type="evidence" value="ECO:0007669"/>
    <property type="project" value="UniProtKB-KW"/>
</dbReference>
<dbReference type="STRING" id="656519.Halsa_1506"/>
<keyword evidence="1" id="KW-0813">Transport</keyword>
<protein>
    <submittedName>
        <fullName evidence="5">ABC transporter related protein</fullName>
    </submittedName>
</protein>
<evidence type="ECO:0000313" key="5">
    <source>
        <dbReference type="EMBL" id="ADQ14931.1"/>
    </source>
</evidence>
<dbReference type="SUPFAM" id="SSF52540">
    <property type="entry name" value="P-loop containing nucleoside triphosphate hydrolases"/>
    <property type="match status" value="1"/>
</dbReference>
<dbReference type="eggNOG" id="COG1121">
    <property type="taxonomic scope" value="Bacteria"/>
</dbReference>
<dbReference type="AlphaFoldDB" id="E4RLL7"/>
<dbReference type="OrthoDB" id="9806726at2"/>
<dbReference type="InterPro" id="IPR017871">
    <property type="entry name" value="ABC_transporter-like_CS"/>
</dbReference>
<dbReference type="EMBL" id="CP002304">
    <property type="protein sequence ID" value="ADQ14931.1"/>
    <property type="molecule type" value="Genomic_DNA"/>
</dbReference>
<dbReference type="RefSeq" id="WP_013406009.1">
    <property type="nucleotide sequence ID" value="NC_014654.1"/>
</dbReference>
<dbReference type="InterPro" id="IPR003593">
    <property type="entry name" value="AAA+_ATPase"/>
</dbReference>
<keyword evidence="2" id="KW-0547">Nucleotide-binding</keyword>
<keyword evidence="6" id="KW-1185">Reference proteome</keyword>
<dbReference type="InterPro" id="IPR027417">
    <property type="entry name" value="P-loop_NTPase"/>
</dbReference>
<dbReference type="GO" id="GO:0016887">
    <property type="term" value="F:ATP hydrolysis activity"/>
    <property type="evidence" value="ECO:0007669"/>
    <property type="project" value="InterPro"/>
</dbReference>
<organism evidence="5 6">
    <name type="scientific">Halanaerobium hydrogeniformans</name>
    <name type="common">Halanaerobium sp. (strain sapolanicus)</name>
    <dbReference type="NCBI Taxonomy" id="656519"/>
    <lineage>
        <taxon>Bacteria</taxon>
        <taxon>Bacillati</taxon>
        <taxon>Bacillota</taxon>
        <taxon>Clostridia</taxon>
        <taxon>Halanaerobiales</taxon>
        <taxon>Halanaerobiaceae</taxon>
        <taxon>Halanaerobium</taxon>
    </lineage>
</organism>